<sequence>MKIIWTFTLLMIPGVLSSISVTGYSGGGVTITCKYDEQYKTNSKYFCKGKYIPTGPDLIKTEIKNKWVKKDKYFLYDNTTAAVFTVTIINLTEKDSGTYYCGVDIHYHTDIYTEVNLKVITAACCQKSISLSAAAGGSVNISCRYPQSHTADVKFICRRSGADLCAEETRSEEESGGRKAEGKIQLYDDREEQLLTATISHESPEHSAEYWCGVQSAGHKSFITRVFINFTDAETPPSSPPTSSTSLSKSASSPPNSSSPPPPSSSSASLSDSSSSSAKTSLSSSPKTSPYALIPASPNTSAGSSLIIPLVLVVLLLIIAALLLLFLYKKHQTKGGDSQTGPGNTAVVSHTACDYEEIKDTHKQLPTNPSESSSAVYSTAELPTKPSESSSAVYATAQLPTNPSESFSSVYATAQLPNNPSDSCLYSTVQEASGDSQICISSAEGLNYSVVNFHKTPDLRNSQECSEYAAVNHNFTA</sequence>
<evidence type="ECO:0000313" key="1">
    <source>
        <dbReference type="Proteomes" id="UP000000437"/>
    </source>
</evidence>
<keyword evidence="1" id="KW-1185">Reference proteome</keyword>
<reference evidence="2" key="1">
    <citation type="submission" date="2025-08" db="UniProtKB">
        <authorList>
            <consortium name="RefSeq"/>
        </authorList>
    </citation>
    <scope>IDENTIFICATION</scope>
    <source>
        <strain evidence="2">Tuebingen</strain>
        <tissue evidence="2">Fibroblasts and whole tissue</tissue>
    </source>
</reference>
<dbReference type="Proteomes" id="UP000000437">
    <property type="component" value="Chromosome 1"/>
</dbReference>
<organism evidence="1 2">
    <name type="scientific">Danio rerio</name>
    <name type="common">Zebrafish</name>
    <name type="synonym">Brachydanio rerio</name>
    <dbReference type="NCBI Taxonomy" id="7955"/>
    <lineage>
        <taxon>Eukaryota</taxon>
        <taxon>Metazoa</taxon>
        <taxon>Chordata</taxon>
        <taxon>Craniata</taxon>
        <taxon>Vertebrata</taxon>
        <taxon>Euteleostomi</taxon>
        <taxon>Actinopterygii</taxon>
        <taxon>Neopterygii</taxon>
        <taxon>Teleostei</taxon>
        <taxon>Ostariophysi</taxon>
        <taxon>Cypriniformes</taxon>
        <taxon>Danionidae</taxon>
        <taxon>Danioninae</taxon>
        <taxon>Danio</taxon>
    </lineage>
</organism>
<protein>
    <submittedName>
        <fullName evidence="2">Uncharacterized protein</fullName>
    </submittedName>
</protein>
<proteinExistence type="predicted"/>
<accession>A0AC58G2L9</accession>
<dbReference type="RefSeq" id="XP_073763978.1">
    <property type="nucleotide sequence ID" value="XM_073907877.1"/>
</dbReference>
<evidence type="ECO:0000313" key="2">
    <source>
        <dbReference type="RefSeq" id="XP_073763978.1"/>
    </source>
</evidence>
<name>A0AC58G2L9_DANRE</name>
<gene>
    <name evidence="2" type="primary">LOC141375245</name>
</gene>